<feature type="region of interest" description="Disordered" evidence="2">
    <location>
        <begin position="107"/>
        <end position="139"/>
    </location>
</feature>
<evidence type="ECO:0000259" key="3">
    <source>
        <dbReference type="PROSITE" id="PS00745"/>
    </source>
</evidence>
<dbReference type="EC" id="3.1.1.29" evidence="4"/>
<keyword evidence="5" id="KW-1185">Reference proteome</keyword>
<dbReference type="PANTHER" id="PTHR47814:SF1">
    <property type="entry name" value="PEPTIDYL-TRNA HYDROLASE ARFB"/>
    <property type="match status" value="1"/>
</dbReference>
<dbReference type="InterPro" id="IPR000352">
    <property type="entry name" value="Pep_chain_release_fac_I"/>
</dbReference>
<evidence type="ECO:0000313" key="4">
    <source>
        <dbReference type="EMBL" id="MDT0602426.1"/>
    </source>
</evidence>
<name>A0ABU2ZWW1_9GAMM</name>
<feature type="domain" description="Prokaryotic-type class I peptide chain release factors" evidence="3">
    <location>
        <begin position="23"/>
        <end position="39"/>
    </location>
</feature>
<comment type="similarity">
    <text evidence="1">Belongs to the prokaryotic/mitochondrial release factor family.</text>
</comment>
<evidence type="ECO:0000256" key="2">
    <source>
        <dbReference type="SAM" id="MobiDB-lite"/>
    </source>
</evidence>
<dbReference type="InterPro" id="IPR045853">
    <property type="entry name" value="Pep_chain_release_fac_I_sf"/>
</dbReference>
<evidence type="ECO:0000313" key="5">
    <source>
        <dbReference type="Proteomes" id="UP001266357"/>
    </source>
</evidence>
<dbReference type="Gene3D" id="3.30.160.20">
    <property type="match status" value="1"/>
</dbReference>
<organism evidence="4 5">
    <name type="scientific">Thalassotalea castellviae</name>
    <dbReference type="NCBI Taxonomy" id="3075612"/>
    <lineage>
        <taxon>Bacteria</taxon>
        <taxon>Pseudomonadati</taxon>
        <taxon>Pseudomonadota</taxon>
        <taxon>Gammaproteobacteria</taxon>
        <taxon>Alteromonadales</taxon>
        <taxon>Colwelliaceae</taxon>
        <taxon>Thalassotalea</taxon>
    </lineage>
</organism>
<dbReference type="PANTHER" id="PTHR47814">
    <property type="entry name" value="PEPTIDYL-TRNA HYDROLASE ARFB"/>
    <property type="match status" value="1"/>
</dbReference>
<gene>
    <name evidence="4" type="primary">arfB</name>
    <name evidence="4" type="ORF">RM573_02350</name>
</gene>
<dbReference type="RefSeq" id="WP_311576628.1">
    <property type="nucleotide sequence ID" value="NZ_JAVRIF010000001.1"/>
</dbReference>
<dbReference type="PROSITE" id="PS00745">
    <property type="entry name" value="RF_PROK_I"/>
    <property type="match status" value="1"/>
</dbReference>
<dbReference type="NCBIfam" id="NF006718">
    <property type="entry name" value="PRK09256.1"/>
    <property type="match status" value="1"/>
</dbReference>
<dbReference type="SUPFAM" id="SSF75620">
    <property type="entry name" value="Release factor"/>
    <property type="match status" value="1"/>
</dbReference>
<keyword evidence="4" id="KW-0378">Hydrolase</keyword>
<feature type="compositionally biased region" description="Polar residues" evidence="2">
    <location>
        <begin position="130"/>
        <end position="139"/>
    </location>
</feature>
<dbReference type="EMBL" id="JAVRIF010000001">
    <property type="protein sequence ID" value="MDT0602426.1"/>
    <property type="molecule type" value="Genomic_DNA"/>
</dbReference>
<accession>A0ABU2ZWW1</accession>
<protein>
    <submittedName>
        <fullName evidence="4">Alternative ribosome rescue aminoacyl-tRNA hydrolase ArfB</fullName>
        <ecNumber evidence="4">3.1.1.29</ecNumber>
    </submittedName>
</protein>
<proteinExistence type="inferred from homology"/>
<comment type="caution">
    <text evidence="4">The sequence shown here is derived from an EMBL/GenBank/DDBJ whole genome shotgun (WGS) entry which is preliminary data.</text>
</comment>
<evidence type="ECO:0000256" key="1">
    <source>
        <dbReference type="ARBA" id="ARBA00010835"/>
    </source>
</evidence>
<sequence length="139" mass="15721">MSELSISNNVELAIDEIELTAIRAQGAGGQNVNKVSSAIHLRFNIQQSSLPDFYKERLLAMKDQRINNQGEIVLKAQQFRTQEKNKADAIARLVLLIKSVAVVQKTRKATKPTKSSTRKRLDNKTRRSQTKSLRTKVNF</sequence>
<reference evidence="4 5" key="1">
    <citation type="submission" date="2023-09" db="EMBL/GenBank/DDBJ databases">
        <authorList>
            <person name="Rey-Velasco X."/>
        </authorList>
    </citation>
    <scope>NUCLEOTIDE SEQUENCE [LARGE SCALE GENOMIC DNA]</scope>
    <source>
        <strain evidence="4 5">W431</strain>
    </source>
</reference>
<dbReference type="Pfam" id="PF00472">
    <property type="entry name" value="RF-1"/>
    <property type="match status" value="1"/>
</dbReference>
<dbReference type="Proteomes" id="UP001266357">
    <property type="component" value="Unassembled WGS sequence"/>
</dbReference>
<dbReference type="GO" id="GO:0004045">
    <property type="term" value="F:peptidyl-tRNA hydrolase activity"/>
    <property type="evidence" value="ECO:0007669"/>
    <property type="project" value="UniProtKB-EC"/>
</dbReference>